<keyword evidence="4 9" id="KW-0812">Transmembrane</keyword>
<keyword evidence="6 9" id="KW-1133">Transmembrane helix</keyword>
<dbReference type="InterPro" id="IPR048634">
    <property type="entry name" value="SecD_SecF_C"/>
</dbReference>
<organism evidence="11">
    <name type="scientific">bioreactor metagenome</name>
    <dbReference type="NCBI Taxonomy" id="1076179"/>
    <lineage>
        <taxon>unclassified sequences</taxon>
        <taxon>metagenomes</taxon>
        <taxon>ecological metagenomes</taxon>
    </lineage>
</organism>
<evidence type="ECO:0000313" key="11">
    <source>
        <dbReference type="EMBL" id="MPM84302.1"/>
    </source>
</evidence>
<dbReference type="PANTHER" id="PTHR30081">
    <property type="entry name" value="PROTEIN-EXPORT MEMBRANE PROTEIN SEC"/>
    <property type="match status" value="1"/>
</dbReference>
<dbReference type="PRINTS" id="PR01755">
    <property type="entry name" value="SECFTRNLCASE"/>
</dbReference>
<feature type="domain" description="Protein export membrane protein SecD/SecF C-terminal" evidence="10">
    <location>
        <begin position="1"/>
        <end position="122"/>
    </location>
</feature>
<gene>
    <name evidence="11" type="primary">secF_21</name>
    <name evidence="11" type="ORF">SDC9_131373</name>
</gene>
<feature type="transmembrane region" description="Helical" evidence="9">
    <location>
        <begin position="71"/>
        <end position="91"/>
    </location>
</feature>
<proteinExistence type="predicted"/>
<sequence length="157" mass="17770">MVAAFSLFRIEINIEFVSAVLAIIGYSINDTIVTFDRLRENISESNIPQLSNEDRVDLVNKSLQQTVGRSILTTISTLLTVISLLIFGSSASFNFNLAMLFGLTAGTYSSIFIAPVLWLWFEKIKDKLMISRKEKRKNKTVVKSNEPEEYTFYGIND</sequence>
<dbReference type="SUPFAM" id="SSF82866">
    <property type="entry name" value="Multidrug efflux transporter AcrB transmembrane domain"/>
    <property type="match status" value="1"/>
</dbReference>
<keyword evidence="5" id="KW-0653">Protein transport</keyword>
<dbReference type="GO" id="GO:0005886">
    <property type="term" value="C:plasma membrane"/>
    <property type="evidence" value="ECO:0007669"/>
    <property type="project" value="UniProtKB-SubCell"/>
</dbReference>
<dbReference type="Pfam" id="PF02355">
    <property type="entry name" value="SecD_SecF_C"/>
    <property type="match status" value="1"/>
</dbReference>
<dbReference type="PANTHER" id="PTHR30081:SF8">
    <property type="entry name" value="PROTEIN TRANSLOCASE SUBUNIT SECF"/>
    <property type="match status" value="1"/>
</dbReference>
<evidence type="ECO:0000256" key="2">
    <source>
        <dbReference type="ARBA" id="ARBA00022448"/>
    </source>
</evidence>
<evidence type="ECO:0000256" key="6">
    <source>
        <dbReference type="ARBA" id="ARBA00022989"/>
    </source>
</evidence>
<evidence type="ECO:0000256" key="5">
    <source>
        <dbReference type="ARBA" id="ARBA00022927"/>
    </source>
</evidence>
<evidence type="ECO:0000256" key="9">
    <source>
        <dbReference type="SAM" id="Phobius"/>
    </source>
</evidence>
<comment type="caution">
    <text evidence="11">The sequence shown here is derived from an EMBL/GenBank/DDBJ whole genome shotgun (WGS) entry which is preliminary data.</text>
</comment>
<feature type="transmembrane region" description="Helical" evidence="9">
    <location>
        <begin position="97"/>
        <end position="121"/>
    </location>
</feature>
<evidence type="ECO:0000256" key="4">
    <source>
        <dbReference type="ARBA" id="ARBA00022692"/>
    </source>
</evidence>
<keyword evidence="8 9" id="KW-0472">Membrane</keyword>
<name>A0A645D6P2_9ZZZZ</name>
<keyword evidence="3" id="KW-1003">Cell membrane</keyword>
<keyword evidence="2" id="KW-0813">Transport</keyword>
<dbReference type="Gene3D" id="1.20.1640.10">
    <property type="entry name" value="Multidrug efflux transporter AcrB transmembrane domain"/>
    <property type="match status" value="1"/>
</dbReference>
<evidence type="ECO:0000259" key="10">
    <source>
        <dbReference type="Pfam" id="PF02355"/>
    </source>
</evidence>
<evidence type="ECO:0000256" key="3">
    <source>
        <dbReference type="ARBA" id="ARBA00022475"/>
    </source>
</evidence>
<evidence type="ECO:0000256" key="7">
    <source>
        <dbReference type="ARBA" id="ARBA00023010"/>
    </source>
</evidence>
<dbReference type="GO" id="GO:0015031">
    <property type="term" value="P:protein transport"/>
    <property type="evidence" value="ECO:0007669"/>
    <property type="project" value="UniProtKB-KW"/>
</dbReference>
<dbReference type="InterPro" id="IPR022645">
    <property type="entry name" value="SecD/SecF_bac"/>
</dbReference>
<reference evidence="11" key="1">
    <citation type="submission" date="2019-08" db="EMBL/GenBank/DDBJ databases">
        <authorList>
            <person name="Kucharzyk K."/>
            <person name="Murdoch R.W."/>
            <person name="Higgins S."/>
            <person name="Loffler F."/>
        </authorList>
    </citation>
    <scope>NUCLEOTIDE SEQUENCE</scope>
</reference>
<comment type="subcellular location">
    <subcellularLocation>
        <location evidence="1">Cell membrane</location>
        <topology evidence="1">Multi-pass membrane protein</topology>
    </subcellularLocation>
</comment>
<dbReference type="AlphaFoldDB" id="A0A645D6P2"/>
<accession>A0A645D6P2</accession>
<dbReference type="EMBL" id="VSSQ01032889">
    <property type="protein sequence ID" value="MPM84302.1"/>
    <property type="molecule type" value="Genomic_DNA"/>
</dbReference>
<protein>
    <submittedName>
        <fullName evidence="11">Protein translocase subunit SecF</fullName>
    </submittedName>
</protein>
<evidence type="ECO:0000256" key="8">
    <source>
        <dbReference type="ARBA" id="ARBA00023136"/>
    </source>
</evidence>
<keyword evidence="7" id="KW-0811">Translocation</keyword>
<evidence type="ECO:0000256" key="1">
    <source>
        <dbReference type="ARBA" id="ARBA00004651"/>
    </source>
</evidence>
<dbReference type="InterPro" id="IPR022813">
    <property type="entry name" value="SecD/SecF_arch_bac"/>
</dbReference>